<dbReference type="OrthoDB" id="515401at2759"/>
<name>A0A084W1C4_ANOSI</name>
<dbReference type="EMBL" id="ATLV01019265">
    <property type="status" value="NOT_ANNOTATED_CDS"/>
    <property type="molecule type" value="Genomic_DNA"/>
</dbReference>
<dbReference type="EnsemblMetazoa" id="ASIC011854-RA">
    <property type="protein sequence ID" value="ASIC011854-PA"/>
    <property type="gene ID" value="ASIC011854"/>
</dbReference>
<evidence type="ECO:0000256" key="1">
    <source>
        <dbReference type="SAM" id="MobiDB-lite"/>
    </source>
</evidence>
<evidence type="ECO:0000313" key="2">
    <source>
        <dbReference type="EMBL" id="KFB44018.1"/>
    </source>
</evidence>
<evidence type="ECO:0000313" key="4">
    <source>
        <dbReference type="Proteomes" id="UP000030765"/>
    </source>
</evidence>
<protein>
    <submittedName>
        <fullName evidence="2">AGAP004228-PA-like protein</fullName>
    </submittedName>
</protein>
<dbReference type="EMBL" id="KE525267">
    <property type="protein sequence ID" value="KFB44018.1"/>
    <property type="molecule type" value="Genomic_DNA"/>
</dbReference>
<dbReference type="AlphaFoldDB" id="A0A084W1C4"/>
<accession>A0A084W1C4</accession>
<dbReference type="Proteomes" id="UP000030765">
    <property type="component" value="Unassembled WGS sequence"/>
</dbReference>
<dbReference type="VEuPathDB" id="VectorBase:ASIC011854"/>
<sequence length="155" mass="17192">MDMTSAAEARSWYDNQRLGGSPGTSAALGHQTAAVDPSEMNPFYPLENSSHRRYYPTSYGPHGKSLYQTIVGVLKKTRNHDSLTGFSHTADSYSSPRVSWLQTPTSKTFDSNPSNQKRFVRCLTLRGGATAVYVQWLMHVKVVDYPSDGVRGETN</sequence>
<gene>
    <name evidence="2" type="ORF">ZHAS_00011854</name>
</gene>
<reference evidence="3" key="2">
    <citation type="submission" date="2020-05" db="UniProtKB">
        <authorList>
            <consortium name="EnsemblMetazoa"/>
        </authorList>
    </citation>
    <scope>IDENTIFICATION</scope>
</reference>
<reference evidence="2 4" key="1">
    <citation type="journal article" date="2014" name="BMC Genomics">
        <title>Genome sequence of Anopheles sinensis provides insight into genetics basis of mosquito competence for malaria parasites.</title>
        <authorList>
            <person name="Zhou D."/>
            <person name="Zhang D."/>
            <person name="Ding G."/>
            <person name="Shi L."/>
            <person name="Hou Q."/>
            <person name="Ye Y."/>
            <person name="Xu Y."/>
            <person name="Zhou H."/>
            <person name="Xiong C."/>
            <person name="Li S."/>
            <person name="Yu J."/>
            <person name="Hong S."/>
            <person name="Yu X."/>
            <person name="Zou P."/>
            <person name="Chen C."/>
            <person name="Chang X."/>
            <person name="Wang W."/>
            <person name="Lv Y."/>
            <person name="Sun Y."/>
            <person name="Ma L."/>
            <person name="Shen B."/>
            <person name="Zhu C."/>
        </authorList>
    </citation>
    <scope>NUCLEOTIDE SEQUENCE [LARGE SCALE GENOMIC DNA]</scope>
</reference>
<evidence type="ECO:0000313" key="3">
    <source>
        <dbReference type="EnsemblMetazoa" id="ASIC011854-PA"/>
    </source>
</evidence>
<proteinExistence type="predicted"/>
<feature type="region of interest" description="Disordered" evidence="1">
    <location>
        <begin position="10"/>
        <end position="42"/>
    </location>
</feature>
<keyword evidence="4" id="KW-1185">Reference proteome</keyword>
<organism evidence="2">
    <name type="scientific">Anopheles sinensis</name>
    <name type="common">Mosquito</name>
    <dbReference type="NCBI Taxonomy" id="74873"/>
    <lineage>
        <taxon>Eukaryota</taxon>
        <taxon>Metazoa</taxon>
        <taxon>Ecdysozoa</taxon>
        <taxon>Arthropoda</taxon>
        <taxon>Hexapoda</taxon>
        <taxon>Insecta</taxon>
        <taxon>Pterygota</taxon>
        <taxon>Neoptera</taxon>
        <taxon>Endopterygota</taxon>
        <taxon>Diptera</taxon>
        <taxon>Nematocera</taxon>
        <taxon>Culicoidea</taxon>
        <taxon>Culicidae</taxon>
        <taxon>Anophelinae</taxon>
        <taxon>Anopheles</taxon>
    </lineage>
</organism>